<reference evidence="1 2" key="1">
    <citation type="journal article" date="2020" name="Microbiol. Resour. Announc.">
        <title>Complete genome sequence of Pseudomonas otitidis strain MrB4, isolated from Lake Biwa in Japan.</title>
        <authorList>
            <person name="Miyazaki K."/>
            <person name="Hase E."/>
            <person name="Maruya T."/>
        </authorList>
    </citation>
    <scope>NUCLEOTIDE SEQUENCE [LARGE SCALE GENOMIC DNA]</scope>
    <source>
        <strain evidence="1 2">MrB4</strain>
    </source>
</reference>
<dbReference type="EMBL" id="AP022642">
    <property type="protein sequence ID" value="BCA31476.1"/>
    <property type="molecule type" value="Genomic_DNA"/>
</dbReference>
<dbReference type="InterPro" id="IPR002347">
    <property type="entry name" value="SDR_fam"/>
</dbReference>
<dbReference type="GeneID" id="57400678"/>
<dbReference type="SUPFAM" id="SSF51735">
    <property type="entry name" value="NAD(P)-binding Rossmann-fold domains"/>
    <property type="match status" value="1"/>
</dbReference>
<accession>A0A679GJA7</accession>
<name>A0A679GJA7_9GAMM</name>
<evidence type="ECO:0000313" key="1">
    <source>
        <dbReference type="EMBL" id="BCA31476.1"/>
    </source>
</evidence>
<dbReference type="PANTHER" id="PTHR43431:SF7">
    <property type="entry name" value="OXIDOREDUCTASE, SHORT CHAIN DEHYDROGENASE_REDUCTASE FAMILY (AFU_ORTHOLOGUE AFUA_5G14000)"/>
    <property type="match status" value="1"/>
</dbReference>
<dbReference type="Pfam" id="PF00106">
    <property type="entry name" value="adh_short"/>
    <property type="match status" value="1"/>
</dbReference>
<proteinExistence type="predicted"/>
<sequence length="246" mass="27235">MTRQDNTNKVVLVIGAGDATGGAIAKRFAREGYIACVTRRSADKLQALVDEIRAEGGQAFGFGSDARKEEEVNALVEQIERDIGLIEAFVFNIGANVPCSILDETPRKYFKIWEMACFAGFLTSQAVAKRMVTRERGTLLFTGATAGLRGAAGFAAFAGAKHAIRALAQSMARELGPRNIHVAHVVVDGAIDTAFIRDTFPDLYARKDQDGILDPEHIADNYWFLHSQPRDAWTFELDLRPWMERW</sequence>
<organism evidence="1 2">
    <name type="scientific">Metapseudomonas otitidis</name>
    <dbReference type="NCBI Taxonomy" id="319939"/>
    <lineage>
        <taxon>Bacteria</taxon>
        <taxon>Pseudomonadati</taxon>
        <taxon>Pseudomonadota</taxon>
        <taxon>Gammaproteobacteria</taxon>
        <taxon>Pseudomonadales</taxon>
        <taxon>Pseudomonadaceae</taxon>
        <taxon>Metapseudomonas</taxon>
    </lineage>
</organism>
<dbReference type="RefSeq" id="WP_172434961.1">
    <property type="nucleotide sequence ID" value="NZ_AP022642.1"/>
</dbReference>
<evidence type="ECO:0000313" key="2">
    <source>
        <dbReference type="Proteomes" id="UP000501237"/>
    </source>
</evidence>
<dbReference type="Proteomes" id="UP000501237">
    <property type="component" value="Chromosome"/>
</dbReference>
<dbReference type="Gene3D" id="3.40.50.720">
    <property type="entry name" value="NAD(P)-binding Rossmann-like Domain"/>
    <property type="match status" value="1"/>
</dbReference>
<dbReference type="CDD" id="cd05373">
    <property type="entry name" value="SDR_c10"/>
    <property type="match status" value="1"/>
</dbReference>
<dbReference type="KEGG" id="poj:PtoMrB4_54530"/>
<dbReference type="PANTHER" id="PTHR43431">
    <property type="entry name" value="OXIDOREDUCTASE, SHORT CHAIN DEHYDROGENASE/REDUCTASE FAMILY (AFU_ORTHOLOGUE AFUA_5G14000)"/>
    <property type="match status" value="1"/>
</dbReference>
<dbReference type="AlphaFoldDB" id="A0A679GJA7"/>
<dbReference type="PRINTS" id="PR00081">
    <property type="entry name" value="GDHRDH"/>
</dbReference>
<dbReference type="InterPro" id="IPR036291">
    <property type="entry name" value="NAD(P)-bd_dom_sf"/>
</dbReference>
<protein>
    <submittedName>
        <fullName evidence="1">Short-chain dehydrogenase</fullName>
    </submittedName>
</protein>
<gene>
    <name evidence="1" type="ORF">PtoMrB4_54530</name>
</gene>